<dbReference type="Gene3D" id="3.40.50.200">
    <property type="entry name" value="Peptidase S8/S53 domain"/>
    <property type="match status" value="4"/>
</dbReference>
<feature type="active site" description="Charge relay system" evidence="11">
    <location>
        <position position="446"/>
    </location>
</feature>
<feature type="active site" description="Charge relay system" evidence="10 11">
    <location>
        <position position="1065"/>
    </location>
</feature>
<feature type="active site" description="Charge relay system" evidence="10 11">
    <location>
        <position position="1098"/>
    </location>
</feature>
<dbReference type="OrthoDB" id="166759at2759"/>
<keyword evidence="7" id="KW-0325">Glycoprotein</keyword>
<dbReference type="PRINTS" id="PR00723">
    <property type="entry name" value="SUBTILISIN"/>
</dbReference>
<dbReference type="PROSITE" id="PS00137">
    <property type="entry name" value="SUBTILASE_HIS"/>
    <property type="match status" value="2"/>
</dbReference>
<dbReference type="Pfam" id="PF00082">
    <property type="entry name" value="Peptidase_S8"/>
    <property type="match status" value="3"/>
</dbReference>
<evidence type="ECO:0000256" key="7">
    <source>
        <dbReference type="ARBA" id="ARBA00023180"/>
    </source>
</evidence>
<keyword evidence="5 11" id="KW-0720">Serine protease</keyword>
<feature type="region of interest" description="Disordered" evidence="12">
    <location>
        <begin position="1631"/>
        <end position="1672"/>
    </location>
</feature>
<dbReference type="InterPro" id="IPR000209">
    <property type="entry name" value="Peptidase_S8/S53_dom"/>
</dbReference>
<evidence type="ECO:0000259" key="14">
    <source>
        <dbReference type="PROSITE" id="PS51829"/>
    </source>
</evidence>
<organism evidence="15 16">
    <name type="scientific">Seminavis robusta</name>
    <dbReference type="NCBI Taxonomy" id="568900"/>
    <lineage>
        <taxon>Eukaryota</taxon>
        <taxon>Sar</taxon>
        <taxon>Stramenopiles</taxon>
        <taxon>Ochrophyta</taxon>
        <taxon>Bacillariophyta</taxon>
        <taxon>Bacillariophyceae</taxon>
        <taxon>Bacillariophycidae</taxon>
        <taxon>Naviculales</taxon>
        <taxon>Naviculaceae</taxon>
        <taxon>Seminavis</taxon>
    </lineage>
</organism>
<evidence type="ECO:0000313" key="16">
    <source>
        <dbReference type="Proteomes" id="UP001153069"/>
    </source>
</evidence>
<proteinExistence type="inferred from homology"/>
<accession>A0A9N8DKQ5</accession>
<feature type="domain" description="P/Homo B" evidence="14">
    <location>
        <begin position="1414"/>
        <end position="1611"/>
    </location>
</feature>
<dbReference type="SUPFAM" id="SSF49785">
    <property type="entry name" value="Galactose-binding domain-like"/>
    <property type="match status" value="2"/>
</dbReference>
<dbReference type="InterPro" id="IPR022398">
    <property type="entry name" value="Peptidase_S8_His-AS"/>
</dbReference>
<dbReference type="InterPro" id="IPR016201">
    <property type="entry name" value="PSI"/>
</dbReference>
<dbReference type="GO" id="GO:0012505">
    <property type="term" value="C:endomembrane system"/>
    <property type="evidence" value="ECO:0007669"/>
    <property type="project" value="UniProtKB-ARBA"/>
</dbReference>
<evidence type="ECO:0000256" key="13">
    <source>
        <dbReference type="SAM" id="SignalP"/>
    </source>
</evidence>
<dbReference type="GO" id="GO:0016020">
    <property type="term" value="C:membrane"/>
    <property type="evidence" value="ECO:0007669"/>
    <property type="project" value="TreeGrafter"/>
</dbReference>
<dbReference type="GO" id="GO:0005737">
    <property type="term" value="C:cytoplasm"/>
    <property type="evidence" value="ECO:0007669"/>
    <property type="project" value="UniProtKB-ARBA"/>
</dbReference>
<evidence type="ECO:0000313" key="15">
    <source>
        <dbReference type="EMBL" id="CAB9503760.1"/>
    </source>
</evidence>
<dbReference type="GO" id="GO:0016485">
    <property type="term" value="P:protein processing"/>
    <property type="evidence" value="ECO:0007669"/>
    <property type="project" value="TreeGrafter"/>
</dbReference>
<keyword evidence="6" id="KW-0106">Calcium</keyword>
<dbReference type="EMBL" id="CAICTM010000174">
    <property type="protein sequence ID" value="CAB9503760.1"/>
    <property type="molecule type" value="Genomic_DNA"/>
</dbReference>
<evidence type="ECO:0000256" key="9">
    <source>
        <dbReference type="ARBA" id="ARBA00023619"/>
    </source>
</evidence>
<evidence type="ECO:0000256" key="4">
    <source>
        <dbReference type="ARBA" id="ARBA00022801"/>
    </source>
</evidence>
<feature type="signal peptide" evidence="13">
    <location>
        <begin position="1"/>
        <end position="23"/>
    </location>
</feature>
<feature type="active site" description="Charge relay system" evidence="11">
    <location>
        <position position="172"/>
    </location>
</feature>
<evidence type="ECO:0000256" key="8">
    <source>
        <dbReference type="ARBA" id="ARBA00023529"/>
    </source>
</evidence>
<evidence type="ECO:0000256" key="2">
    <source>
        <dbReference type="ARBA" id="ARBA00022670"/>
    </source>
</evidence>
<dbReference type="InterPro" id="IPR008979">
    <property type="entry name" value="Galactose-bd-like_sf"/>
</dbReference>
<feature type="chain" id="PRO_5040422623" description="subtilisin" evidence="13">
    <location>
        <begin position="24"/>
        <end position="1700"/>
    </location>
</feature>
<comment type="catalytic activity">
    <reaction evidence="8">
        <text>Hydrolysis of proteins with broad specificity for peptide bonds, and a preference for a large uncharged residue in P1. Hydrolyzes peptide amides.</text>
        <dbReference type="EC" id="3.4.21.62"/>
    </reaction>
</comment>
<evidence type="ECO:0000256" key="6">
    <source>
        <dbReference type="ARBA" id="ARBA00022837"/>
    </source>
</evidence>
<feature type="active site" description="Charge relay system" evidence="10 11">
    <location>
        <position position="1338"/>
    </location>
</feature>
<dbReference type="SMART" id="SM00423">
    <property type="entry name" value="PSI"/>
    <property type="match status" value="2"/>
</dbReference>
<evidence type="ECO:0000256" key="3">
    <source>
        <dbReference type="ARBA" id="ARBA00022729"/>
    </source>
</evidence>
<evidence type="ECO:0000256" key="10">
    <source>
        <dbReference type="PIRSR" id="PIRSR615500-1"/>
    </source>
</evidence>
<dbReference type="PROSITE" id="PS51892">
    <property type="entry name" value="SUBTILASE"/>
    <property type="match status" value="2"/>
</dbReference>
<feature type="domain" description="P/Homo B" evidence="14">
    <location>
        <begin position="522"/>
        <end position="671"/>
    </location>
</feature>
<dbReference type="SUPFAM" id="SSF52743">
    <property type="entry name" value="Subtilisin-like"/>
    <property type="match status" value="2"/>
</dbReference>
<feature type="active site" description="Charge relay system" evidence="11">
    <location>
        <position position="208"/>
    </location>
</feature>
<dbReference type="InterPro" id="IPR015500">
    <property type="entry name" value="Peptidase_S8_subtilisin-rel"/>
</dbReference>
<dbReference type="InterPro" id="IPR023828">
    <property type="entry name" value="Peptidase_S8_Ser-AS"/>
</dbReference>
<dbReference type="Proteomes" id="UP001153069">
    <property type="component" value="Unassembled WGS sequence"/>
</dbReference>
<evidence type="ECO:0000256" key="5">
    <source>
        <dbReference type="ARBA" id="ARBA00022825"/>
    </source>
</evidence>
<comment type="similarity">
    <text evidence="1">Belongs to the peptidase S8 family. Furin subfamily.</text>
</comment>
<dbReference type="PROSITE" id="PS51829">
    <property type="entry name" value="P_HOMO_B"/>
    <property type="match status" value="2"/>
</dbReference>
<evidence type="ECO:0000256" key="12">
    <source>
        <dbReference type="SAM" id="MobiDB-lite"/>
    </source>
</evidence>
<dbReference type="PANTHER" id="PTHR42884:SF14">
    <property type="entry name" value="NEUROENDOCRINE CONVERTASE 1"/>
    <property type="match status" value="1"/>
</dbReference>
<dbReference type="PROSITE" id="PS00138">
    <property type="entry name" value="SUBTILASE_SER"/>
    <property type="match status" value="2"/>
</dbReference>
<dbReference type="InterPro" id="IPR034182">
    <property type="entry name" value="Kexin/furin"/>
</dbReference>
<dbReference type="GO" id="GO:0004252">
    <property type="term" value="F:serine-type endopeptidase activity"/>
    <property type="evidence" value="ECO:0007669"/>
    <property type="project" value="UniProtKB-UniRule"/>
</dbReference>
<dbReference type="InterPro" id="IPR036852">
    <property type="entry name" value="Peptidase_S8/S53_dom_sf"/>
</dbReference>
<keyword evidence="16" id="KW-1185">Reference proteome</keyword>
<dbReference type="Pfam" id="PF01483">
    <property type="entry name" value="P_proprotein"/>
    <property type="match status" value="2"/>
</dbReference>
<sequence>MRNLPELTFAIFFLAAAGKQATAQVSFDYNYDCDFYSTTCPEFLLFNGECESDLFDENLNPCWQSDCFDCDPCAAFNADCAGCTANGCYWCPGDGACSSAILDASFWDKYVKESECNAQSQWISGQCPENPPQAVYNDPLYSAQSWVYELMNVEDVWRQGITGKGVMIRVNDPHGVDATVPELAPNFNQTASCPDYMPPIIPNITLDHGTVVASIALGAGNNSECAVGVAPGASLSACLGPLDLVDSEPARFFTHGITSTHISVNSWGFDACDHKQTPQRKLQRRCPFQTRNILNPCLQPQCNVLDSPECQAYVVPYCQQFYENEYQACAEYLDLFISCRFNVLSKVGRDAITKGITDGRNGLGIIYVFAAGNEFAKAEDINMEGWLNTRFTIIVGAVGKNGYHASYSTGGPALFVAGPGGDFEYVGNHMAAAPGGGCTSAGVGTSFAAPAVAGVIALMLEVNPLLSWRDVQGILALTSQRVYPEDESWTENGAGIVHSNLFGFGLADATAAVLAARDWLFWGTEHQIMTQSTLLNTPIPDADANEGVVATLTITEDDVISAAGVPDLEVESVVVYLKLNHSARGDLLHMSMKQEVMLRSPSGTRSVLSPGNRIENTITSGEEQWKLLTVKNWKESPLGAWTLRITDVRGADAPQCVDYFWQTDVRVEDEVFRLTCQDISDNLPKNISECTNELVADLAGIVGNVFDNRTALSACCRCGGGVAASSIPNSLISWSLAIYGHEPVQNSVSLQTPCGGSCTEDVEFCGNDNKCHPITCADWWQFGPVEYTGRNPRNPPQLVCYNDYEEGAEDFANAITYGCSALEYRPGTQIDDADSATFYHQRKCTAELPGGLGFACYEIAEGTNFDNYFNEVAALGLTSCPDGTSPNYYYPQLIQQRRGDLEDSFGIYFQSTAFNETLALRATWAVLREDQDACYPSGLNACPFEDLFDGECQDCVGDCFDCDPCQQHSYDCNECVQSGCFWCPGDATCQSEPRDESFWLKYGGRKKSTCPLSFYWIQTCQDPLDSNAFSDPLYDSMAWIYDLINVEEVWAQGITGKGVHVRVNDDGVDATHAEFADKFDVANSCSAYTPADEEKDNHGTAVASIIASNPDNGVCAVGIAPEATVSACVTPPDEEGPEAVAAMFLTQLAAVDISTNSWGPVVCVSPFLERGRSLQECPFSKDNWGSPCELCKLYGFDSNECHDAISDYCLSQYQYDKVACADHLDLFVTSCEYHMLDPVVHEAFVRTMVEGRGGKGVIYVFGGGNDLAVGVNTNDDGFINSRFTIAVGAVGHDGLHASYSTPGAAVFVTAPGGDSENVSNNIVAKPGGGCHDITVGTSFAAPVVSGVIALMLEVNNNLHYRDVQAILATTSTLMDPTDGSWVTNGFGVNHSYNYGFGLVNAEAAVNASITWTSLGPELLAQGYTGEVNLDIPDVGTPVLSTASVSISDESNTFVVEHAVVFVKVKHPSRGDLKITLTSPSGTESILTQGGRPENQQLEETEMWKLMTLRTWGEDPTGTWTLEVVDEVVGVGRDCVDSPWAYYSFEDDETISCEKVIDCDNEELVTPDVIAYNDNGLTINDACCVCGGGSKVVQMPPVLMSWRLIVYGHDPSAPPAESGSVGIASTDFVTVPTSNSTTPTETSSGATLPNNNASGTTPPGTTNSTGNVTGNTDNTSNAPHLLACALVWTCGLMIIPAMLML</sequence>
<dbReference type="CDD" id="cd04059">
    <property type="entry name" value="Peptidases_S8_Protein_convertases_Kexins_Furin-like"/>
    <property type="match status" value="1"/>
</dbReference>
<name>A0A9N8DKQ5_9STRA</name>
<evidence type="ECO:0000256" key="1">
    <source>
        <dbReference type="ARBA" id="ARBA00005325"/>
    </source>
</evidence>
<protein>
    <recommendedName>
        <fullName evidence="9">subtilisin</fullName>
        <ecNumber evidence="9">3.4.21.62</ecNumber>
    </recommendedName>
</protein>
<comment type="caution">
    <text evidence="15">The sequence shown here is derived from an EMBL/GenBank/DDBJ whole genome shotgun (WGS) entry which is preliminary data.</text>
</comment>
<keyword evidence="4 11" id="KW-0378">Hydrolase</keyword>
<dbReference type="InterPro" id="IPR002884">
    <property type="entry name" value="P_dom"/>
</dbReference>
<reference evidence="15" key="1">
    <citation type="submission" date="2020-06" db="EMBL/GenBank/DDBJ databases">
        <authorList>
            <consortium name="Plant Systems Biology data submission"/>
        </authorList>
    </citation>
    <scope>NUCLEOTIDE SEQUENCE</scope>
    <source>
        <strain evidence="15">D6</strain>
    </source>
</reference>
<gene>
    <name evidence="15" type="ORF">SEMRO_175_G077150.1</name>
</gene>
<evidence type="ECO:0000256" key="11">
    <source>
        <dbReference type="PROSITE-ProRule" id="PRU01240"/>
    </source>
</evidence>
<dbReference type="Gene3D" id="2.60.120.260">
    <property type="entry name" value="Galactose-binding domain-like"/>
    <property type="match status" value="2"/>
</dbReference>
<dbReference type="PANTHER" id="PTHR42884">
    <property type="entry name" value="PROPROTEIN CONVERTASE SUBTILISIN/KEXIN-RELATED"/>
    <property type="match status" value="1"/>
</dbReference>
<dbReference type="EC" id="3.4.21.62" evidence="9"/>
<keyword evidence="2 11" id="KW-0645">Protease</keyword>
<keyword evidence="3 13" id="KW-0732">Signal</keyword>